<sequence>MSHGERSQGTGLGDIFNILSQAPSERLLSLTLQLGGSPEDVIIQALCLIILKRELHALDKLRTLEDNPLADYLAEKLHPSRLEDFSVHCGQFQAITREPLSALARIFKVLSQQRLCDQTVRDLAYKRALSSDGFDTSPSSSLDDHEFIEEAKLVCGPKVLEWMCSASNPEPEFTHSKTCLKMSDNTPKIGISKDSSASIDCTPSPLQESPSELSYPSTLEISCPPTVSWKGDKESQETLENVEQKPAALSACESETKMASGEPLLSVLQPTGCFLSEPERSHPALPAGTSQCHVMVQEETPDTLSIRSHINPPSSTNICGSRCPVQTKIHNSKGSDEEEEEETFYAFVILHAQEDEDVAERIKDKIEKIISNKGATFSEDFAVPGKCPLRCVEDAINNSAFTFLLLTRNFKSNLVKMKTSMALINAINKMHKYNTVIPLLPQENRMPKDLIPMAVRSLVPLEEAKNFEKKLQKLLSRAKIQTQKRVWKKEQTLRVQEERLRQLQLEEDKQRLLNERLCMGLNHQQEQSGEEGRTWQQRHPNIHIENANYIMIGNDSRMMVDLGGSADKEGSVHTKQD</sequence>
<dbReference type="GO" id="GO:0035666">
    <property type="term" value="P:TRIF-dependent toll-like receptor signaling pathway"/>
    <property type="evidence" value="ECO:0000318"/>
    <property type="project" value="GO_Central"/>
</dbReference>
<dbReference type="GO" id="GO:0005768">
    <property type="term" value="C:endosome"/>
    <property type="evidence" value="ECO:0000318"/>
    <property type="project" value="GO_Central"/>
</dbReference>
<proteinExistence type="predicted"/>
<dbReference type="OrthoDB" id="62956at2759"/>
<keyword evidence="6" id="KW-0395">Inflammatory response</keyword>
<dbReference type="GO" id="GO:0043123">
    <property type="term" value="P:positive regulation of canonical NF-kappaB signal transduction"/>
    <property type="evidence" value="ECO:0000318"/>
    <property type="project" value="GO_Central"/>
</dbReference>
<reference evidence="9 10" key="1">
    <citation type="journal article" date="2007" name="Nature">
        <title>The medaka draft genome and insights into vertebrate genome evolution.</title>
        <authorList>
            <person name="Kasahara M."/>
            <person name="Naruse K."/>
            <person name="Sasaki S."/>
            <person name="Nakatani Y."/>
            <person name="Qu W."/>
            <person name="Ahsan B."/>
            <person name="Yamada T."/>
            <person name="Nagayasu Y."/>
            <person name="Doi K."/>
            <person name="Kasai Y."/>
            <person name="Jindo T."/>
            <person name="Kobayashi D."/>
            <person name="Shimada A."/>
            <person name="Toyoda A."/>
            <person name="Kuroki Y."/>
            <person name="Fujiyama A."/>
            <person name="Sasaki T."/>
            <person name="Shimizu A."/>
            <person name="Asakawa S."/>
            <person name="Shimizu N."/>
            <person name="Hashimoto S."/>
            <person name="Yang J."/>
            <person name="Lee Y."/>
            <person name="Matsushima K."/>
            <person name="Sugano S."/>
            <person name="Sakaizumi M."/>
            <person name="Narita T."/>
            <person name="Ohishi K."/>
            <person name="Haga S."/>
            <person name="Ohta F."/>
            <person name="Nomoto H."/>
            <person name="Nogata K."/>
            <person name="Morishita T."/>
            <person name="Endo T."/>
            <person name="Shin-I T."/>
            <person name="Takeda H."/>
            <person name="Morishita S."/>
            <person name="Kohara Y."/>
        </authorList>
    </citation>
    <scope>NUCLEOTIDE SEQUENCE [LARGE SCALE GENOMIC DNA]</scope>
    <source>
        <strain evidence="9 10">Hd-rR</strain>
    </source>
</reference>
<evidence type="ECO:0000313" key="10">
    <source>
        <dbReference type="Proteomes" id="UP000001038"/>
    </source>
</evidence>
<reference evidence="9" key="2">
    <citation type="submission" date="2025-08" db="UniProtKB">
        <authorList>
            <consortium name="Ensembl"/>
        </authorList>
    </citation>
    <scope>IDENTIFICATION</scope>
    <source>
        <strain evidence="9">Hd-rR</strain>
    </source>
</reference>
<evidence type="ECO:0000256" key="4">
    <source>
        <dbReference type="ARBA" id="ARBA00022588"/>
    </source>
</evidence>
<reference evidence="9" key="3">
    <citation type="submission" date="2025-09" db="UniProtKB">
        <authorList>
            <consortium name="Ensembl"/>
        </authorList>
    </citation>
    <scope>IDENTIFICATION</scope>
    <source>
        <strain evidence="9">Hd-rR</strain>
    </source>
</reference>
<evidence type="ECO:0000313" key="9">
    <source>
        <dbReference type="Ensembl" id="ENSORLP00000032811.1"/>
    </source>
</evidence>
<keyword evidence="2" id="KW-0963">Cytoplasm</keyword>
<dbReference type="Bgee" id="ENSORLG00000021837">
    <property type="expression patterns" value="Expressed in animal zygote and 13 other cell types or tissues"/>
</dbReference>
<evidence type="ECO:0000259" key="8">
    <source>
        <dbReference type="PROSITE" id="PS50104"/>
    </source>
</evidence>
<dbReference type="PANTHER" id="PTHR47230:SF1">
    <property type="entry name" value="TIR DOMAIN-CONTAINING ADAPTER MOLECULE 1"/>
    <property type="match status" value="1"/>
</dbReference>
<dbReference type="Gene3D" id="1.25.40.780">
    <property type="match status" value="1"/>
</dbReference>
<dbReference type="InterPro" id="IPR035897">
    <property type="entry name" value="Toll_tir_struct_dom_sf"/>
</dbReference>
<dbReference type="GO" id="GO:0005794">
    <property type="term" value="C:Golgi apparatus"/>
    <property type="evidence" value="ECO:0007669"/>
    <property type="project" value="Ensembl"/>
</dbReference>
<protein>
    <submittedName>
        <fullName evidence="9">TIR domain containing adaptor molecule 1</fullName>
    </submittedName>
</protein>
<evidence type="ECO:0000256" key="6">
    <source>
        <dbReference type="ARBA" id="ARBA00023198"/>
    </source>
</evidence>
<keyword evidence="4" id="KW-0399">Innate immunity</keyword>
<dbReference type="InterPro" id="IPR040886">
    <property type="entry name" value="TRIF_N"/>
</dbReference>
<dbReference type="GO" id="GO:0032481">
    <property type="term" value="P:positive regulation of type I interferon production"/>
    <property type="evidence" value="ECO:0000318"/>
    <property type="project" value="GO_Central"/>
</dbReference>
<dbReference type="Gene3D" id="3.40.50.10140">
    <property type="entry name" value="Toll/interleukin-1 receptor homology (TIR) domain"/>
    <property type="match status" value="1"/>
</dbReference>
<comment type="subcellular location">
    <subcellularLocation>
        <location evidence="1">Cytoplasm</location>
    </subcellularLocation>
</comment>
<dbReference type="InterPro" id="IPR000157">
    <property type="entry name" value="TIR_dom"/>
</dbReference>
<dbReference type="GO" id="GO:0045087">
    <property type="term" value="P:innate immune response"/>
    <property type="evidence" value="ECO:0007669"/>
    <property type="project" value="UniProtKB-KW"/>
</dbReference>
<organism evidence="9 10">
    <name type="scientific">Oryzias latipes</name>
    <name type="common">Japanese rice fish</name>
    <name type="synonym">Japanese killifish</name>
    <dbReference type="NCBI Taxonomy" id="8090"/>
    <lineage>
        <taxon>Eukaryota</taxon>
        <taxon>Metazoa</taxon>
        <taxon>Chordata</taxon>
        <taxon>Craniata</taxon>
        <taxon>Vertebrata</taxon>
        <taxon>Euteleostomi</taxon>
        <taxon>Actinopterygii</taxon>
        <taxon>Neopterygii</taxon>
        <taxon>Teleostei</taxon>
        <taxon>Neoteleostei</taxon>
        <taxon>Acanthomorphata</taxon>
        <taxon>Ovalentaria</taxon>
        <taxon>Atherinomorphae</taxon>
        <taxon>Beloniformes</taxon>
        <taxon>Adrianichthyidae</taxon>
        <taxon>Oryziinae</taxon>
        <taxon>Oryzias</taxon>
    </lineage>
</organism>
<dbReference type="InterPro" id="IPR046946">
    <property type="entry name" value="TCAM1/2"/>
</dbReference>
<evidence type="ECO:0000256" key="2">
    <source>
        <dbReference type="ARBA" id="ARBA00022490"/>
    </source>
</evidence>
<evidence type="ECO:0000256" key="1">
    <source>
        <dbReference type="ARBA" id="ARBA00004496"/>
    </source>
</evidence>
<feature type="domain" description="TIR" evidence="8">
    <location>
        <begin position="343"/>
        <end position="479"/>
    </location>
</feature>
<dbReference type="PROSITE" id="PS50104">
    <property type="entry name" value="TIR"/>
    <property type="match status" value="1"/>
</dbReference>
<evidence type="ECO:0000256" key="7">
    <source>
        <dbReference type="SAM" id="Coils"/>
    </source>
</evidence>
<dbReference type="PANTHER" id="PTHR47230">
    <property type="entry name" value="TIR DOMAIN-CONTAINING ADAPTER MOLECULE 1"/>
    <property type="match status" value="1"/>
</dbReference>
<evidence type="ECO:0000256" key="5">
    <source>
        <dbReference type="ARBA" id="ARBA00022859"/>
    </source>
</evidence>
<evidence type="ECO:0000256" key="3">
    <source>
        <dbReference type="ARBA" id="ARBA00022553"/>
    </source>
</evidence>
<dbReference type="InParanoid" id="A0A3B3HNA7"/>
<keyword evidence="7" id="KW-0175">Coiled coil</keyword>
<dbReference type="Ensembl" id="ENSORLT00000028786.1">
    <property type="protein sequence ID" value="ENSORLP00000032811.1"/>
    <property type="gene ID" value="ENSORLG00000021837.1"/>
</dbReference>
<dbReference type="GeneTree" id="ENSGT00940000163706"/>
<gene>
    <name evidence="9" type="primary">ticam1</name>
</gene>
<dbReference type="GO" id="GO:0006954">
    <property type="term" value="P:inflammatory response"/>
    <property type="evidence" value="ECO:0007669"/>
    <property type="project" value="UniProtKB-KW"/>
</dbReference>
<dbReference type="CTD" id="148022"/>
<dbReference type="GO" id="GO:0035591">
    <property type="term" value="F:signaling adaptor activity"/>
    <property type="evidence" value="ECO:0000318"/>
    <property type="project" value="GO_Central"/>
</dbReference>
<dbReference type="GO" id="GO:0032728">
    <property type="term" value="P:positive regulation of interferon-beta production"/>
    <property type="evidence" value="ECO:0007669"/>
    <property type="project" value="Ensembl"/>
</dbReference>
<dbReference type="Proteomes" id="UP000001038">
    <property type="component" value="Chromosome 17"/>
</dbReference>
<dbReference type="FunCoup" id="A0A3B3HNA7">
    <property type="interactions" value="975"/>
</dbReference>
<dbReference type="STRING" id="8090.ENSORLP00000032811"/>
<keyword evidence="3" id="KW-0597">Phosphoprotein</keyword>
<name>A0A3B3HNA7_ORYLA</name>
<dbReference type="AlphaFoldDB" id="A0A3B3HNA7"/>
<dbReference type="GeneID" id="101154981"/>
<feature type="coiled-coil region" evidence="7">
    <location>
        <begin position="461"/>
        <end position="515"/>
    </location>
</feature>
<keyword evidence="5" id="KW-0391">Immunity</keyword>
<accession>A0A3B3HNA7</accession>
<dbReference type="KEGG" id="ola:101154981"/>
<keyword evidence="10" id="KW-1185">Reference proteome</keyword>
<dbReference type="SUPFAM" id="SSF52200">
    <property type="entry name" value="Toll/Interleukin receptor TIR domain"/>
    <property type="match status" value="1"/>
</dbReference>
<dbReference type="Pfam" id="PF17798">
    <property type="entry name" value="TRIF-NTD"/>
    <property type="match status" value="1"/>
</dbReference>